<feature type="binding site" evidence="14">
    <location>
        <position position="202"/>
    </location>
    <ligand>
        <name>Mg(2+)</name>
        <dbReference type="ChEBI" id="CHEBI:18420"/>
    </ligand>
</feature>
<dbReference type="EMBL" id="JACCBU010000001">
    <property type="protein sequence ID" value="NYE74093.1"/>
    <property type="molecule type" value="Genomic_DNA"/>
</dbReference>
<dbReference type="Proteomes" id="UP000569914">
    <property type="component" value="Unassembled WGS sequence"/>
</dbReference>
<dbReference type="InterPro" id="IPR033247">
    <property type="entry name" value="Transketolase_fam"/>
</dbReference>
<feature type="compositionally biased region" description="Low complexity" evidence="16">
    <location>
        <begin position="716"/>
        <end position="734"/>
    </location>
</feature>
<feature type="site" description="Important for catalytic activity" evidence="15">
    <location>
        <position position="40"/>
    </location>
</feature>
<evidence type="ECO:0000256" key="16">
    <source>
        <dbReference type="SAM" id="MobiDB-lite"/>
    </source>
</evidence>
<feature type="binding site" evidence="13">
    <location>
        <position position="469"/>
    </location>
    <ligand>
        <name>thiamine diphosphate</name>
        <dbReference type="ChEBI" id="CHEBI:58937"/>
    </ligand>
</feature>
<feature type="region of interest" description="Disordered" evidence="16">
    <location>
        <begin position="703"/>
        <end position="734"/>
    </location>
</feature>
<dbReference type="NCBIfam" id="TIGR00232">
    <property type="entry name" value="tktlase_bact"/>
    <property type="match status" value="1"/>
</dbReference>
<comment type="cofactor">
    <cofactor evidence="13">
        <name>thiamine diphosphate</name>
        <dbReference type="ChEBI" id="CHEBI:58937"/>
    </cofactor>
    <text evidence="13">Binds 1 thiamine pyrophosphate per subunit. During the reaction, the substrate forms a covalent intermediate with the cofactor.</text>
</comment>
<feature type="binding site" evidence="12">
    <location>
        <position position="380"/>
    </location>
    <ligand>
        <name>substrate</name>
    </ligand>
</feature>
<keyword evidence="5 18" id="KW-0808">Transferase</keyword>
<feature type="binding site" evidence="14">
    <location>
        <position position="172"/>
    </location>
    <ligand>
        <name>Mg(2+)</name>
        <dbReference type="ChEBI" id="CHEBI:18420"/>
    </ligand>
</feature>
<feature type="binding site" evidence="13">
    <location>
        <position position="202"/>
    </location>
    <ligand>
        <name>thiamine diphosphate</name>
        <dbReference type="ChEBI" id="CHEBI:58937"/>
    </ligand>
</feature>
<evidence type="ECO:0000256" key="4">
    <source>
        <dbReference type="ARBA" id="ARBA00016662"/>
    </source>
</evidence>
<dbReference type="AlphaFoldDB" id="A0A7Y9ICI8"/>
<dbReference type="SUPFAM" id="SSF52518">
    <property type="entry name" value="Thiamin diphosphate-binding fold (THDP-binding)"/>
    <property type="match status" value="2"/>
</dbReference>
<evidence type="ECO:0000256" key="13">
    <source>
        <dbReference type="PIRSR" id="PIRSR605478-3"/>
    </source>
</evidence>
<evidence type="ECO:0000256" key="11">
    <source>
        <dbReference type="PIRSR" id="PIRSR605478-1"/>
    </source>
</evidence>
<feature type="binding site" evidence="12">
    <location>
        <position position="493"/>
    </location>
    <ligand>
        <name>substrate</name>
    </ligand>
</feature>
<keyword evidence="6 14" id="KW-0479">Metal-binding</keyword>
<dbReference type="InterPro" id="IPR055152">
    <property type="entry name" value="Transketolase-like_C_2"/>
</dbReference>
<evidence type="ECO:0000256" key="10">
    <source>
        <dbReference type="NCBIfam" id="TIGR00232"/>
    </source>
</evidence>
<dbReference type="CDD" id="cd07033">
    <property type="entry name" value="TPP_PYR_DXS_TK_like"/>
    <property type="match status" value="1"/>
</dbReference>
<feature type="binding site" evidence="12">
    <location>
        <position position="501"/>
    </location>
    <ligand>
        <name>substrate</name>
    </ligand>
</feature>
<dbReference type="RefSeq" id="WP_179756152.1">
    <property type="nucleotide sequence ID" value="NZ_JACCBU010000001.1"/>
</dbReference>
<comment type="catalytic activity">
    <reaction evidence="9">
        <text>D-sedoheptulose 7-phosphate + D-glyceraldehyde 3-phosphate = aldehydo-D-ribose 5-phosphate + D-xylulose 5-phosphate</text>
        <dbReference type="Rhea" id="RHEA:10508"/>
        <dbReference type="ChEBI" id="CHEBI:57483"/>
        <dbReference type="ChEBI" id="CHEBI:57737"/>
        <dbReference type="ChEBI" id="CHEBI:58273"/>
        <dbReference type="ChEBI" id="CHEBI:59776"/>
        <dbReference type="EC" id="2.2.1.1"/>
    </reaction>
</comment>
<feature type="region of interest" description="Disordered" evidence="16">
    <location>
        <begin position="109"/>
        <end position="130"/>
    </location>
</feature>
<dbReference type="GO" id="GO:0006098">
    <property type="term" value="P:pentose-phosphate shunt"/>
    <property type="evidence" value="ECO:0007669"/>
    <property type="project" value="TreeGrafter"/>
</dbReference>
<feature type="binding site" evidence="13">
    <location>
        <begin position="128"/>
        <end position="130"/>
    </location>
    <ligand>
        <name>thiamine diphosphate</name>
        <dbReference type="ChEBI" id="CHEBI:58937"/>
    </ligand>
</feature>
<dbReference type="SUPFAM" id="SSF52922">
    <property type="entry name" value="TK C-terminal domain-like"/>
    <property type="match status" value="1"/>
</dbReference>
<sequence>MTNTTEKTVLPEGWTELDARAIDTVRVLAADAVQKVGNGHPGTAMSLAPAAYLLFQKVMRHNPNDPTWLGRDRFVLSCGHSSLTLYLQLFLGGFGLELDDLKSLRTWGSKTPGHPEHGHTAGVETTTGPLGQGVGNAVGMAMAARRERGLYDPEAAPGTSPFDHQIYVLASDGDIEEGIASEASSLAATQRLGNLTLIYDSNKISIEDDTNIALSEDTAARYEAYGWHVQTVDWTNGDTNYVEDVAALDAALAAAREVTDRPSFIELKTIIGWPAPSAQGTGGAHGSALGEEEVAATKEVLGFDPATTFEVADDVLAHARKLGERGAAAQAEWTKDFEAWAQANPERKALLDRLSTRSLPDDLAAAFPTFDADPKGLATRAASGKVLNALADVLPELWGGSADLAGSNNTTMDNQPSFLPDDRQSKKFPGNPYGRTLHFGIREHAMGSIMNGIVLHGGTRPYGGTFLVFSDYMRPAVRLAALMKLPVTYVWTHDSIGVGEDGPTHQPIEQLAALRAIPGLDVVRPADANETSVAWATILSNTDRPAGLALTRQNVPTFPRGTDGFADASGVAKGGYVLRDADGDPDVILIGTGSEVQLAVAAQDQLKASGIAARVVSLPCKEWFDAQDDDYRDSVIPPQVRARVSVEAGVRQDWRDLVGDAGRIVSIDHYGASASAGTVFKEFGFTPEAVVAAAEESLTAAKALSGPAPAHTAASGPIGPGDDAANPGAATNDR</sequence>
<comment type="similarity">
    <text evidence="1">Belongs to the transketolase family.</text>
</comment>
<feature type="site" description="Important for catalytic activity" evidence="15">
    <location>
        <position position="285"/>
    </location>
</feature>
<feature type="binding site" evidence="12">
    <location>
        <position position="40"/>
    </location>
    <ligand>
        <name>substrate</name>
    </ligand>
</feature>
<evidence type="ECO:0000256" key="6">
    <source>
        <dbReference type="ARBA" id="ARBA00022723"/>
    </source>
</evidence>
<feature type="domain" description="Transketolase-like pyrimidine-binding" evidence="17">
    <location>
        <begin position="377"/>
        <end position="557"/>
    </location>
</feature>
<dbReference type="GO" id="GO:0004802">
    <property type="term" value="F:transketolase activity"/>
    <property type="evidence" value="ECO:0007669"/>
    <property type="project" value="UniProtKB-UniRule"/>
</dbReference>
<reference evidence="18 19" key="1">
    <citation type="submission" date="2020-07" db="EMBL/GenBank/DDBJ databases">
        <title>Sequencing the genomes of 1000 actinobacteria strains.</title>
        <authorList>
            <person name="Klenk H.-P."/>
        </authorList>
    </citation>
    <scope>NUCLEOTIDE SEQUENCE [LARGE SCALE GENOMIC DNA]</scope>
    <source>
        <strain evidence="18 19">DSM 22083</strain>
    </source>
</reference>
<feature type="binding site" evidence="13">
    <location>
        <position position="285"/>
    </location>
    <ligand>
        <name>thiamine diphosphate</name>
        <dbReference type="ChEBI" id="CHEBI:58937"/>
    </ligand>
</feature>
<dbReference type="InterPro" id="IPR029061">
    <property type="entry name" value="THDP-binding"/>
</dbReference>
<dbReference type="CDD" id="cd02012">
    <property type="entry name" value="TPP_TK"/>
    <property type="match status" value="1"/>
</dbReference>
<keyword evidence="19" id="KW-1185">Reference proteome</keyword>
<dbReference type="GO" id="GO:0000287">
    <property type="term" value="F:magnesium ion binding"/>
    <property type="evidence" value="ECO:0007669"/>
    <property type="project" value="UniProtKB-ARBA"/>
</dbReference>
<proteinExistence type="inferred from homology"/>
<evidence type="ECO:0000256" key="12">
    <source>
        <dbReference type="PIRSR" id="PIRSR605478-2"/>
    </source>
</evidence>
<keyword evidence="7 14" id="KW-0460">Magnesium</keyword>
<dbReference type="EC" id="2.2.1.1" evidence="3 10"/>
<feature type="binding site" evidence="12">
    <location>
        <position position="505"/>
    </location>
    <ligand>
        <name>substrate</name>
    </ligand>
</feature>
<dbReference type="InterPro" id="IPR005474">
    <property type="entry name" value="Transketolase_N"/>
</dbReference>
<organism evidence="18 19">
    <name type="scientific">Microlunatus parietis</name>
    <dbReference type="NCBI Taxonomy" id="682979"/>
    <lineage>
        <taxon>Bacteria</taxon>
        <taxon>Bacillati</taxon>
        <taxon>Actinomycetota</taxon>
        <taxon>Actinomycetes</taxon>
        <taxon>Propionibacteriales</taxon>
        <taxon>Propionibacteriaceae</taxon>
        <taxon>Microlunatus</taxon>
    </lineage>
</organism>
<dbReference type="Gene3D" id="3.40.50.970">
    <property type="match status" value="2"/>
</dbReference>
<comment type="subunit">
    <text evidence="2">Homodimer.</text>
</comment>
<evidence type="ECO:0000256" key="1">
    <source>
        <dbReference type="ARBA" id="ARBA00007131"/>
    </source>
</evidence>
<feature type="compositionally biased region" description="Polar residues" evidence="16">
    <location>
        <begin position="406"/>
        <end position="417"/>
    </location>
</feature>
<feature type="binding site" evidence="14">
    <location>
        <position position="204"/>
    </location>
    <ligand>
        <name>Mg(2+)</name>
        <dbReference type="ChEBI" id="CHEBI:18420"/>
    </ligand>
</feature>
<dbReference type="InterPro" id="IPR020826">
    <property type="entry name" value="Transketolase_BS"/>
</dbReference>
<evidence type="ECO:0000256" key="8">
    <source>
        <dbReference type="ARBA" id="ARBA00023052"/>
    </source>
</evidence>
<dbReference type="Pfam" id="PF02779">
    <property type="entry name" value="Transket_pyr"/>
    <property type="match status" value="1"/>
</dbReference>
<feature type="active site" description="Proton donor" evidence="11">
    <location>
        <position position="443"/>
    </location>
</feature>
<name>A0A7Y9ICI8_9ACTN</name>
<comment type="caution">
    <text evidence="18">The sequence shown here is derived from an EMBL/GenBank/DDBJ whole genome shotgun (WGS) entry which is preliminary data.</text>
</comment>
<dbReference type="PROSITE" id="PS00801">
    <property type="entry name" value="TRANSKETOLASE_1"/>
    <property type="match status" value="1"/>
</dbReference>
<feature type="region of interest" description="Disordered" evidence="16">
    <location>
        <begin position="405"/>
        <end position="429"/>
    </location>
</feature>
<evidence type="ECO:0000256" key="9">
    <source>
        <dbReference type="ARBA" id="ARBA00049473"/>
    </source>
</evidence>
<feature type="binding site" evidence="12">
    <location>
        <position position="285"/>
    </location>
    <ligand>
        <name>substrate</name>
    </ligand>
</feature>
<feature type="binding site" evidence="12">
    <location>
        <position position="407"/>
    </location>
    <ligand>
        <name>substrate</name>
    </ligand>
</feature>
<gene>
    <name evidence="18" type="ORF">BKA15_005422</name>
</gene>
<evidence type="ECO:0000256" key="14">
    <source>
        <dbReference type="PIRSR" id="PIRSR605478-4"/>
    </source>
</evidence>
<accession>A0A7Y9ICI8</accession>
<feature type="binding site" evidence="13">
    <location>
        <position position="173"/>
    </location>
    <ligand>
        <name>thiamine diphosphate</name>
        <dbReference type="ChEBI" id="CHEBI:58937"/>
    </ligand>
</feature>
<dbReference type="InterPro" id="IPR009014">
    <property type="entry name" value="Transketo_C/PFOR_II"/>
</dbReference>
<dbReference type="Gene3D" id="3.40.50.920">
    <property type="match status" value="1"/>
</dbReference>
<dbReference type="SMART" id="SM00861">
    <property type="entry name" value="Transket_pyr"/>
    <property type="match status" value="1"/>
</dbReference>
<dbReference type="Pfam" id="PF22613">
    <property type="entry name" value="Transketolase_C_1"/>
    <property type="match status" value="1"/>
</dbReference>
<evidence type="ECO:0000313" key="18">
    <source>
        <dbReference type="EMBL" id="NYE74093.1"/>
    </source>
</evidence>
<feature type="binding site" evidence="12">
    <location>
        <position position="552"/>
    </location>
    <ligand>
        <name>substrate</name>
    </ligand>
</feature>
<dbReference type="PANTHER" id="PTHR43522:SF2">
    <property type="entry name" value="TRANSKETOLASE 1-RELATED"/>
    <property type="match status" value="1"/>
</dbReference>
<evidence type="ECO:0000256" key="7">
    <source>
        <dbReference type="ARBA" id="ARBA00022842"/>
    </source>
</evidence>
<dbReference type="InterPro" id="IPR005478">
    <property type="entry name" value="Transketolase_bac-like"/>
</dbReference>
<dbReference type="FunFam" id="3.40.50.920:FF:000003">
    <property type="entry name" value="Transketolase"/>
    <property type="match status" value="1"/>
</dbReference>
<dbReference type="InterPro" id="IPR049557">
    <property type="entry name" value="Transketolase_CS"/>
</dbReference>
<evidence type="ECO:0000256" key="5">
    <source>
        <dbReference type="ARBA" id="ARBA00022679"/>
    </source>
</evidence>
<evidence type="ECO:0000256" key="2">
    <source>
        <dbReference type="ARBA" id="ARBA00011738"/>
    </source>
</evidence>
<dbReference type="InterPro" id="IPR005475">
    <property type="entry name" value="Transketolase-like_Pyr-bd"/>
</dbReference>
<dbReference type="GO" id="GO:0005829">
    <property type="term" value="C:cytosol"/>
    <property type="evidence" value="ECO:0007669"/>
    <property type="project" value="TreeGrafter"/>
</dbReference>
<evidence type="ECO:0000259" key="17">
    <source>
        <dbReference type="SMART" id="SM00861"/>
    </source>
</evidence>
<evidence type="ECO:0000313" key="19">
    <source>
        <dbReference type="Proteomes" id="UP000569914"/>
    </source>
</evidence>
<dbReference type="PROSITE" id="PS00802">
    <property type="entry name" value="TRANSKETOLASE_2"/>
    <property type="match status" value="1"/>
</dbReference>
<dbReference type="FunFam" id="3.40.50.970:FF:000004">
    <property type="entry name" value="Transketolase"/>
    <property type="match status" value="1"/>
</dbReference>
<dbReference type="PANTHER" id="PTHR43522">
    <property type="entry name" value="TRANSKETOLASE"/>
    <property type="match status" value="1"/>
</dbReference>
<dbReference type="FunFam" id="3.40.50.970:FF:000003">
    <property type="entry name" value="Transketolase"/>
    <property type="match status" value="1"/>
</dbReference>
<feature type="binding site" evidence="13">
    <location>
        <position position="80"/>
    </location>
    <ligand>
        <name>thiamine diphosphate</name>
        <dbReference type="ChEBI" id="CHEBI:58937"/>
    </ligand>
</feature>
<keyword evidence="8 13" id="KW-0786">Thiamine pyrophosphate</keyword>
<evidence type="ECO:0000256" key="15">
    <source>
        <dbReference type="PIRSR" id="PIRSR605478-5"/>
    </source>
</evidence>
<evidence type="ECO:0000256" key="3">
    <source>
        <dbReference type="ARBA" id="ARBA00013152"/>
    </source>
</evidence>
<comment type="cofactor">
    <cofactor evidence="14">
        <name>Mg(2+)</name>
        <dbReference type="ChEBI" id="CHEBI:18420"/>
    </cofactor>
    <text evidence="14">Binds 1 Mg(2+) ion per subunit. Can also utilize other divalent metal cations, such as Ca(2+), Mn(2+) and Co(2+).</text>
</comment>
<protein>
    <recommendedName>
        <fullName evidence="4 10">Transketolase</fullName>
        <ecNumber evidence="3 10">2.2.1.1</ecNumber>
    </recommendedName>
</protein>
<dbReference type="Pfam" id="PF00456">
    <property type="entry name" value="Transketolase_N"/>
    <property type="match status" value="1"/>
</dbReference>